<dbReference type="Proteomes" id="UP000467840">
    <property type="component" value="Chromosome 18"/>
</dbReference>
<dbReference type="EMBL" id="JAAGAX010000012">
    <property type="protein sequence ID" value="KAF2297460.1"/>
    <property type="molecule type" value="Genomic_DNA"/>
</dbReference>
<proteinExistence type="predicted"/>
<sequence length="79" mass="8864">MFSSNTTQFQGVEAAQELLTRQFNLQADIPTKKPERIAQAGENGLAFTMRIEGRFGSFLEVQGKSKQAESFEDCEQFQA</sequence>
<reference evidence="2 3" key="1">
    <citation type="journal article" date="2020" name="Mol. Plant">
        <title>The Chromosome-Based Rubber Tree Genome Provides New Insights into Spurge Genome Evolution and Rubber Biosynthesis.</title>
        <authorList>
            <person name="Liu J."/>
            <person name="Shi C."/>
            <person name="Shi C.C."/>
            <person name="Li W."/>
            <person name="Zhang Q.J."/>
            <person name="Zhang Y."/>
            <person name="Li K."/>
            <person name="Lu H.F."/>
            <person name="Shi C."/>
            <person name="Zhu S.T."/>
            <person name="Xiao Z.Y."/>
            <person name="Nan H."/>
            <person name="Yue Y."/>
            <person name="Zhu X.G."/>
            <person name="Wu Y."/>
            <person name="Hong X.N."/>
            <person name="Fan G.Y."/>
            <person name="Tong Y."/>
            <person name="Zhang D."/>
            <person name="Mao C.L."/>
            <person name="Liu Y.L."/>
            <person name="Hao S.J."/>
            <person name="Liu W.Q."/>
            <person name="Lv M.Q."/>
            <person name="Zhang H.B."/>
            <person name="Liu Y."/>
            <person name="Hu-Tang G.R."/>
            <person name="Wang J.P."/>
            <person name="Wang J.H."/>
            <person name="Sun Y.H."/>
            <person name="Ni S.B."/>
            <person name="Chen W.B."/>
            <person name="Zhang X.C."/>
            <person name="Jiao Y.N."/>
            <person name="Eichler E.E."/>
            <person name="Li G.H."/>
            <person name="Liu X."/>
            <person name="Gao L.Z."/>
        </authorList>
    </citation>
    <scope>NUCLEOTIDE SEQUENCE [LARGE SCALE GENOMIC DNA]</scope>
    <source>
        <strain evidence="3">cv. GT1</strain>
        <tissue evidence="2">Leaf</tissue>
    </source>
</reference>
<dbReference type="EMBL" id="JAAGAX010000012">
    <property type="protein sequence ID" value="KAF2297472.1"/>
    <property type="molecule type" value="Genomic_DNA"/>
</dbReference>
<protein>
    <submittedName>
        <fullName evidence="2">Uncharacterized protein</fullName>
    </submittedName>
</protein>
<organism evidence="2 3">
    <name type="scientific">Hevea brasiliensis</name>
    <name type="common">Para rubber tree</name>
    <name type="synonym">Siphonia brasiliensis</name>
    <dbReference type="NCBI Taxonomy" id="3981"/>
    <lineage>
        <taxon>Eukaryota</taxon>
        <taxon>Viridiplantae</taxon>
        <taxon>Streptophyta</taxon>
        <taxon>Embryophyta</taxon>
        <taxon>Tracheophyta</taxon>
        <taxon>Spermatophyta</taxon>
        <taxon>Magnoliopsida</taxon>
        <taxon>eudicotyledons</taxon>
        <taxon>Gunneridae</taxon>
        <taxon>Pentapetalae</taxon>
        <taxon>rosids</taxon>
        <taxon>fabids</taxon>
        <taxon>Malpighiales</taxon>
        <taxon>Euphorbiaceae</taxon>
        <taxon>Crotonoideae</taxon>
        <taxon>Micrandreae</taxon>
        <taxon>Hevea</taxon>
    </lineage>
</organism>
<comment type="caution">
    <text evidence="2">The sequence shown here is derived from an EMBL/GenBank/DDBJ whole genome shotgun (WGS) entry which is preliminary data.</text>
</comment>
<name>A0A6A6L7P2_HEVBR</name>
<keyword evidence="3" id="KW-1185">Reference proteome</keyword>
<evidence type="ECO:0000313" key="3">
    <source>
        <dbReference type="Proteomes" id="UP000467840"/>
    </source>
</evidence>
<evidence type="ECO:0000313" key="2">
    <source>
        <dbReference type="EMBL" id="KAF2297472.1"/>
    </source>
</evidence>
<evidence type="ECO:0000313" key="1">
    <source>
        <dbReference type="EMBL" id="KAF2297460.1"/>
    </source>
</evidence>
<dbReference type="AlphaFoldDB" id="A0A6A6L7P2"/>
<gene>
    <name evidence="1" type="ORF">GH714_023814</name>
    <name evidence="2" type="ORF">GH714_024078</name>
</gene>
<accession>A0A6A6L7P2</accession>